<name>A0A1I1JL92_9FLAO</name>
<dbReference type="InterPro" id="IPR001789">
    <property type="entry name" value="Sig_transdc_resp-reg_receiver"/>
</dbReference>
<protein>
    <submittedName>
        <fullName evidence="5">Two component transcriptional regulator, LytTR family</fullName>
    </submittedName>
</protein>
<accession>A0A1I1JL92</accession>
<dbReference type="PANTHER" id="PTHR44591:SF3">
    <property type="entry name" value="RESPONSE REGULATORY DOMAIN-CONTAINING PROTEIN"/>
    <property type="match status" value="1"/>
</dbReference>
<dbReference type="OrthoDB" id="2168082at2"/>
<dbReference type="PROSITE" id="PS50930">
    <property type="entry name" value="HTH_LYTTR"/>
    <property type="match status" value="1"/>
</dbReference>
<dbReference type="PANTHER" id="PTHR44591">
    <property type="entry name" value="STRESS RESPONSE REGULATOR PROTEIN 1"/>
    <property type="match status" value="1"/>
</dbReference>
<dbReference type="STRING" id="739143.SAMN05216297_10119"/>
<dbReference type="Pfam" id="PF04397">
    <property type="entry name" value="LytTR"/>
    <property type="match status" value="1"/>
</dbReference>
<evidence type="ECO:0000259" key="3">
    <source>
        <dbReference type="PROSITE" id="PS50110"/>
    </source>
</evidence>
<feature type="domain" description="Response regulatory" evidence="3">
    <location>
        <begin position="8"/>
        <end position="121"/>
    </location>
</feature>
<dbReference type="RefSeq" id="WP_091489638.1">
    <property type="nucleotide sequence ID" value="NZ_FOMH01000001.1"/>
</dbReference>
<feature type="domain" description="HTH LytTR-type" evidence="4">
    <location>
        <begin position="150"/>
        <end position="249"/>
    </location>
</feature>
<sequence>MMTLQKIKSVIVEDELAAREVLKNYLSKYCPQVEVIGEAQNIKEAVPLLHELKPQLVFLDVEMPFGNAFDVLEACKDLHFETIFVTAFSEYSLRALNQSAAYYLLKPISIEELIVAVNKVQHQIMNHEIFNRNKIIVENFHEQKPEKQQVILPTLEGFEVVKMEEIVRLRGNGNFTDLHLNNGSKKMVCRFLKHFSEILPLPFIRVHKSHIININCVKSYNKGGIVTLNDGAEIEVSPTYKEEFLKNFK</sequence>
<evidence type="ECO:0000256" key="1">
    <source>
        <dbReference type="ARBA" id="ARBA00022553"/>
    </source>
</evidence>
<reference evidence="6" key="1">
    <citation type="submission" date="2016-10" db="EMBL/GenBank/DDBJ databases">
        <authorList>
            <person name="Varghese N."/>
            <person name="Submissions S."/>
        </authorList>
    </citation>
    <scope>NUCLEOTIDE SEQUENCE [LARGE SCALE GENOMIC DNA]</scope>
    <source>
        <strain evidence="6">CGMCC 1.10370</strain>
    </source>
</reference>
<dbReference type="AlphaFoldDB" id="A0A1I1JL92"/>
<dbReference type="EMBL" id="FOMH01000001">
    <property type="protein sequence ID" value="SFC49337.1"/>
    <property type="molecule type" value="Genomic_DNA"/>
</dbReference>
<keyword evidence="6" id="KW-1185">Reference proteome</keyword>
<dbReference type="Pfam" id="PF00072">
    <property type="entry name" value="Response_reg"/>
    <property type="match status" value="1"/>
</dbReference>
<organism evidence="5 6">
    <name type="scientific">Flavobacterium phragmitis</name>
    <dbReference type="NCBI Taxonomy" id="739143"/>
    <lineage>
        <taxon>Bacteria</taxon>
        <taxon>Pseudomonadati</taxon>
        <taxon>Bacteroidota</taxon>
        <taxon>Flavobacteriia</taxon>
        <taxon>Flavobacteriales</taxon>
        <taxon>Flavobacteriaceae</taxon>
        <taxon>Flavobacterium</taxon>
    </lineage>
</organism>
<gene>
    <name evidence="5" type="ORF">SAMN05216297_10119</name>
</gene>
<dbReference type="Gene3D" id="3.40.50.2300">
    <property type="match status" value="1"/>
</dbReference>
<dbReference type="GO" id="GO:0000160">
    <property type="term" value="P:phosphorelay signal transduction system"/>
    <property type="evidence" value="ECO:0007669"/>
    <property type="project" value="InterPro"/>
</dbReference>
<evidence type="ECO:0000313" key="6">
    <source>
        <dbReference type="Proteomes" id="UP000199672"/>
    </source>
</evidence>
<dbReference type="PROSITE" id="PS50110">
    <property type="entry name" value="RESPONSE_REGULATORY"/>
    <property type="match status" value="1"/>
</dbReference>
<dbReference type="SMART" id="SM00448">
    <property type="entry name" value="REC"/>
    <property type="match status" value="1"/>
</dbReference>
<dbReference type="InterPro" id="IPR011006">
    <property type="entry name" value="CheY-like_superfamily"/>
</dbReference>
<dbReference type="InterPro" id="IPR050595">
    <property type="entry name" value="Bact_response_regulator"/>
</dbReference>
<dbReference type="Gene3D" id="2.40.50.1020">
    <property type="entry name" value="LytTr DNA-binding domain"/>
    <property type="match status" value="1"/>
</dbReference>
<evidence type="ECO:0000259" key="4">
    <source>
        <dbReference type="PROSITE" id="PS50930"/>
    </source>
</evidence>
<evidence type="ECO:0000256" key="2">
    <source>
        <dbReference type="PROSITE-ProRule" id="PRU00169"/>
    </source>
</evidence>
<dbReference type="SMART" id="SM00850">
    <property type="entry name" value="LytTR"/>
    <property type="match status" value="1"/>
</dbReference>
<keyword evidence="1 2" id="KW-0597">Phosphoprotein</keyword>
<proteinExistence type="predicted"/>
<dbReference type="SUPFAM" id="SSF52172">
    <property type="entry name" value="CheY-like"/>
    <property type="match status" value="1"/>
</dbReference>
<dbReference type="Proteomes" id="UP000199672">
    <property type="component" value="Unassembled WGS sequence"/>
</dbReference>
<dbReference type="GO" id="GO:0003677">
    <property type="term" value="F:DNA binding"/>
    <property type="evidence" value="ECO:0007669"/>
    <property type="project" value="InterPro"/>
</dbReference>
<evidence type="ECO:0000313" key="5">
    <source>
        <dbReference type="EMBL" id="SFC49337.1"/>
    </source>
</evidence>
<feature type="modified residue" description="4-aspartylphosphate" evidence="2">
    <location>
        <position position="60"/>
    </location>
</feature>
<dbReference type="InterPro" id="IPR007492">
    <property type="entry name" value="LytTR_DNA-bd_dom"/>
</dbReference>